<gene>
    <name evidence="6" type="primary">mreB</name>
    <name evidence="7" type="ORF">HP397_04465</name>
</gene>
<dbReference type="SMART" id="SM00268">
    <property type="entry name" value="ACTIN"/>
    <property type="match status" value="1"/>
</dbReference>
<dbReference type="Gene3D" id="3.30.420.40">
    <property type="match status" value="3"/>
</dbReference>
<protein>
    <recommendedName>
        <fullName evidence="6">Cell shape-determining protein MreB</fullName>
    </recommendedName>
</protein>
<evidence type="ECO:0000256" key="4">
    <source>
        <dbReference type="ARBA" id="ARBA00022960"/>
    </source>
</evidence>
<dbReference type="GO" id="GO:0005524">
    <property type="term" value="F:ATP binding"/>
    <property type="evidence" value="ECO:0007669"/>
    <property type="project" value="UniProtKB-KW"/>
</dbReference>
<feature type="binding site" evidence="6">
    <location>
        <begin position="163"/>
        <end position="165"/>
    </location>
    <ligand>
        <name>ATP</name>
        <dbReference type="ChEBI" id="CHEBI:30616"/>
    </ligand>
</feature>
<name>A0A7Z0PG04_9FUSO</name>
<dbReference type="AlphaFoldDB" id="A0A7Z0PG04"/>
<evidence type="ECO:0000313" key="8">
    <source>
        <dbReference type="Proteomes" id="UP000526184"/>
    </source>
</evidence>
<evidence type="ECO:0000313" key="7">
    <source>
        <dbReference type="EMBL" id="NYV28066.1"/>
    </source>
</evidence>
<evidence type="ECO:0000256" key="3">
    <source>
        <dbReference type="ARBA" id="ARBA00022840"/>
    </source>
</evidence>
<dbReference type="PRINTS" id="PR01652">
    <property type="entry name" value="SHAPEPROTEIN"/>
</dbReference>
<feature type="binding site" evidence="6">
    <location>
        <begin position="293"/>
        <end position="296"/>
    </location>
    <ligand>
        <name>ATP</name>
        <dbReference type="ChEBI" id="CHEBI:30616"/>
    </ligand>
</feature>
<keyword evidence="4 6" id="KW-0133">Cell shape</keyword>
<dbReference type="InterPro" id="IPR056546">
    <property type="entry name" value="MreB_MamK-like"/>
</dbReference>
<dbReference type="InterPro" id="IPR004000">
    <property type="entry name" value="Actin"/>
</dbReference>
<evidence type="ECO:0000256" key="2">
    <source>
        <dbReference type="ARBA" id="ARBA00022741"/>
    </source>
</evidence>
<evidence type="ECO:0000256" key="5">
    <source>
        <dbReference type="ARBA" id="ARBA00023458"/>
    </source>
</evidence>
<dbReference type="PANTHER" id="PTHR42749:SF1">
    <property type="entry name" value="CELL SHAPE-DETERMINING PROTEIN MREB"/>
    <property type="match status" value="1"/>
</dbReference>
<comment type="caution">
    <text evidence="7">The sequence shown here is derived from an EMBL/GenBank/DDBJ whole genome shotgun (WGS) entry which is preliminary data.</text>
</comment>
<dbReference type="Proteomes" id="UP000526184">
    <property type="component" value="Unassembled WGS sequence"/>
</dbReference>
<keyword evidence="1 6" id="KW-0963">Cytoplasm</keyword>
<dbReference type="CDD" id="cd10225">
    <property type="entry name" value="ASKHA_NBD_MreB-like"/>
    <property type="match status" value="1"/>
</dbReference>
<dbReference type="NCBIfam" id="NF010539">
    <property type="entry name" value="PRK13927.1"/>
    <property type="match status" value="1"/>
</dbReference>
<comment type="subcellular location">
    <subcellularLocation>
        <location evidence="6">Cytoplasm</location>
    </subcellularLocation>
    <text evidence="6">Membrane-associated.</text>
</comment>
<evidence type="ECO:0000256" key="1">
    <source>
        <dbReference type="ARBA" id="ARBA00022490"/>
    </source>
</evidence>
<keyword evidence="3 6" id="KW-0067">ATP-binding</keyword>
<comment type="similarity">
    <text evidence="5 6">Belongs to the FtsA/MreB family.</text>
</comment>
<evidence type="ECO:0000256" key="6">
    <source>
        <dbReference type="HAMAP-Rule" id="MF_02207"/>
    </source>
</evidence>
<keyword evidence="8" id="KW-1185">Reference proteome</keyword>
<dbReference type="InterPro" id="IPR043129">
    <property type="entry name" value="ATPase_NBD"/>
</dbReference>
<comment type="function">
    <text evidence="6">Forms membrane-associated dynamic filaments that are essential for cell shape determination. Acts by regulating cell wall synthesis and cell elongation, and thus cell shape. A feedback loop between cell geometry and MreB localization may maintain elongated cell shape by targeting cell wall growth to regions of negative cell wall curvature.</text>
</comment>
<feature type="binding site" evidence="6">
    <location>
        <begin position="211"/>
        <end position="214"/>
    </location>
    <ligand>
        <name>ATP</name>
        <dbReference type="ChEBI" id="CHEBI:30616"/>
    </ligand>
</feature>
<proteinExistence type="inferred from homology"/>
<reference evidence="7 8" key="1">
    <citation type="submission" date="2020-05" db="EMBL/GenBank/DDBJ databases">
        <title>Streptobacillus felis strain LHL191014123.</title>
        <authorList>
            <person name="Fawzy A."/>
            <person name="Rau J."/>
            <person name="Risse K."/>
            <person name="Schauerte N."/>
            <person name="Geiger C."/>
            <person name="Blom J."/>
            <person name="Imirzalioglu C."/>
            <person name="Falgenhauer J."/>
            <person name="Bach A."/>
            <person name="Herden C."/>
            <person name="Eisenberg T."/>
        </authorList>
    </citation>
    <scope>NUCLEOTIDE SEQUENCE [LARGE SCALE GENOMIC DNA]</scope>
    <source>
        <strain evidence="7 8">LHL191014123</strain>
    </source>
</reference>
<dbReference type="InterPro" id="IPR004753">
    <property type="entry name" value="MreB"/>
</dbReference>
<dbReference type="PANTHER" id="PTHR42749">
    <property type="entry name" value="CELL SHAPE-DETERMINING PROTEIN MREB"/>
    <property type="match status" value="1"/>
</dbReference>
<dbReference type="GO" id="GO:0008360">
    <property type="term" value="P:regulation of cell shape"/>
    <property type="evidence" value="ECO:0007669"/>
    <property type="project" value="UniProtKB-UniRule"/>
</dbReference>
<dbReference type="RefSeq" id="WP_180136164.1">
    <property type="nucleotide sequence ID" value="NZ_JABMKT010000020.1"/>
</dbReference>
<dbReference type="GO" id="GO:0005737">
    <property type="term" value="C:cytoplasm"/>
    <property type="evidence" value="ECO:0007669"/>
    <property type="project" value="UniProtKB-SubCell"/>
</dbReference>
<dbReference type="SUPFAM" id="SSF53067">
    <property type="entry name" value="Actin-like ATPase domain"/>
    <property type="match status" value="2"/>
</dbReference>
<keyword evidence="2 6" id="KW-0547">Nucleotide-binding</keyword>
<comment type="subunit">
    <text evidence="6">Forms polymers.</text>
</comment>
<comment type="caution">
    <text evidence="6">Lacks conserved residue(s) required for the propagation of feature annotation.</text>
</comment>
<sequence>MFNKLINFFRIKKQISIDLGTSNVLFYDKQAKKIVLNEPSVIVKDKKTDKVVAVGKEAREMLGKNPKSIEVIKPLKDGVISDIDSTRKMLSAFMKQVYGVSPFKPEVIICVPIEVTTVERRALFDALDDAKRIFLIEEGRAAVMGAGVNISNPNGNMVIDIGGGSTDIAILSLDEIVVSKSIRIAGNKFDDDIVKYVKEKLYLNIGDRTAEKIKKELSTALIVPSSENKEMVIKGLDINNKKPKELTITSNQVCDAIKDSLNDLVGAVKEVLGKCPPELASDILDNGIVLTGGGALISNLDKLIQNEIKIDVHVPNAPLDSVAVGGSYAFDNKHLLNTLLVKEN</sequence>
<dbReference type="EMBL" id="JABMKT010000020">
    <property type="protein sequence ID" value="NYV28066.1"/>
    <property type="molecule type" value="Genomic_DNA"/>
</dbReference>
<dbReference type="Pfam" id="PF06723">
    <property type="entry name" value="MreB_Mbl"/>
    <property type="match status" value="1"/>
</dbReference>
<dbReference type="GO" id="GO:0000902">
    <property type="term" value="P:cell morphogenesis"/>
    <property type="evidence" value="ECO:0007669"/>
    <property type="project" value="InterPro"/>
</dbReference>
<accession>A0A7Z0PG04</accession>
<dbReference type="HAMAP" id="MF_02207">
    <property type="entry name" value="MreB"/>
    <property type="match status" value="1"/>
</dbReference>
<organism evidence="7 8">
    <name type="scientific">Streptobacillus felis</name>
    <dbReference type="NCBI Taxonomy" id="1384509"/>
    <lineage>
        <taxon>Bacteria</taxon>
        <taxon>Fusobacteriati</taxon>
        <taxon>Fusobacteriota</taxon>
        <taxon>Fusobacteriia</taxon>
        <taxon>Fusobacteriales</taxon>
        <taxon>Leptotrichiaceae</taxon>
        <taxon>Streptobacillus</taxon>
    </lineage>
</organism>